<evidence type="ECO:0000256" key="1">
    <source>
        <dbReference type="SAM" id="Phobius"/>
    </source>
</evidence>
<keyword evidence="1" id="KW-1133">Transmembrane helix</keyword>
<dbReference type="RefSeq" id="WP_079723988.1">
    <property type="nucleotide sequence ID" value="NZ_BMCL01000002.1"/>
</dbReference>
<protein>
    <submittedName>
        <fullName evidence="2">Cytochrome oxidase complex assembly protein 1</fullName>
    </submittedName>
</protein>
<organism evidence="2 3">
    <name type="scientific">Pseudoxanthomonas indica</name>
    <dbReference type="NCBI Taxonomy" id="428993"/>
    <lineage>
        <taxon>Bacteria</taxon>
        <taxon>Pseudomonadati</taxon>
        <taxon>Pseudomonadota</taxon>
        <taxon>Gammaproteobacteria</taxon>
        <taxon>Lysobacterales</taxon>
        <taxon>Lysobacteraceae</taxon>
        <taxon>Pseudoxanthomonas</taxon>
    </lineage>
</organism>
<dbReference type="STRING" id="428993.SAMN06296058_1719"/>
<name>A0A1T5KHD2_9GAMM</name>
<evidence type="ECO:0000313" key="3">
    <source>
        <dbReference type="Proteomes" id="UP000190341"/>
    </source>
</evidence>
<gene>
    <name evidence="2" type="ORF">SAMN06296058_1719</name>
</gene>
<accession>A0A1T5KHD2</accession>
<dbReference type="OrthoDB" id="6050292at2"/>
<dbReference type="InterPro" id="IPR014807">
    <property type="entry name" value="Coa1"/>
</dbReference>
<dbReference type="EMBL" id="FUZV01000001">
    <property type="protein sequence ID" value="SKC63176.1"/>
    <property type="molecule type" value="Genomic_DNA"/>
</dbReference>
<keyword evidence="3" id="KW-1185">Reference proteome</keyword>
<proteinExistence type="predicted"/>
<keyword evidence="1" id="KW-0812">Transmembrane</keyword>
<dbReference type="Pfam" id="PF08695">
    <property type="entry name" value="Coa1"/>
    <property type="match status" value="1"/>
</dbReference>
<feature type="transmembrane region" description="Helical" evidence="1">
    <location>
        <begin position="24"/>
        <end position="48"/>
    </location>
</feature>
<sequence>MNAQPPPLHSAAPTRNWWERNWKWFLPTLLVTGLVCLVGFFVLLFGLINGMMRSSEPYQTAMQRALAQPQVIAALGEPIEVGWFIQGNIGTQGSRGSADLAIPLAGPHGGATLYVVGEQTAGTWHYELMIVRIVGQDQAIDLRLPQERQAPALPEDVAE</sequence>
<reference evidence="2 3" key="1">
    <citation type="submission" date="2017-02" db="EMBL/GenBank/DDBJ databases">
        <authorList>
            <person name="Peterson S.W."/>
        </authorList>
    </citation>
    <scope>NUCLEOTIDE SEQUENCE [LARGE SCALE GENOMIC DNA]</scope>
    <source>
        <strain evidence="2 3">P15</strain>
    </source>
</reference>
<evidence type="ECO:0000313" key="2">
    <source>
        <dbReference type="EMBL" id="SKC63176.1"/>
    </source>
</evidence>
<dbReference type="Proteomes" id="UP000190341">
    <property type="component" value="Unassembled WGS sequence"/>
</dbReference>
<keyword evidence="1" id="KW-0472">Membrane</keyword>
<dbReference type="AlphaFoldDB" id="A0A1T5KHD2"/>